<gene>
    <name evidence="1" type="ORF">Pan241w_36900</name>
</gene>
<evidence type="ECO:0000313" key="2">
    <source>
        <dbReference type="Proteomes" id="UP000317171"/>
    </source>
</evidence>
<dbReference type="KEGG" id="gaz:Pan241w_36900"/>
<sequence>MKPAFRTPLYLFALFAISFMVYCKFTEPKNVFASSNGQIVVDGNFYQSDQFAIAITDFKTEIVMNSSVETAFQVSLKIHNLQEQKRLWYHSFAPEWSDVGSTDFFSFIRDEHGNTSTVVPIRSDLDGRNLKRQLLPSEAITEVLLFCNWAPKSKKIKMTLAGNQMTDNKDLVFNIQLP</sequence>
<name>A0A517RIA0_9PLAN</name>
<dbReference type="Proteomes" id="UP000317171">
    <property type="component" value="Chromosome"/>
</dbReference>
<proteinExistence type="predicted"/>
<reference evidence="1 2" key="1">
    <citation type="submission" date="2019-02" db="EMBL/GenBank/DDBJ databases">
        <title>Deep-cultivation of Planctomycetes and their phenomic and genomic characterization uncovers novel biology.</title>
        <authorList>
            <person name="Wiegand S."/>
            <person name="Jogler M."/>
            <person name="Boedeker C."/>
            <person name="Pinto D."/>
            <person name="Vollmers J."/>
            <person name="Rivas-Marin E."/>
            <person name="Kohn T."/>
            <person name="Peeters S.H."/>
            <person name="Heuer A."/>
            <person name="Rast P."/>
            <person name="Oberbeckmann S."/>
            <person name="Bunk B."/>
            <person name="Jeske O."/>
            <person name="Meyerdierks A."/>
            <person name="Storesund J.E."/>
            <person name="Kallscheuer N."/>
            <person name="Luecker S."/>
            <person name="Lage O.M."/>
            <person name="Pohl T."/>
            <person name="Merkel B.J."/>
            <person name="Hornburger P."/>
            <person name="Mueller R.-W."/>
            <person name="Bruemmer F."/>
            <person name="Labrenz M."/>
            <person name="Spormann A.M."/>
            <person name="Op den Camp H."/>
            <person name="Overmann J."/>
            <person name="Amann R."/>
            <person name="Jetten M.S.M."/>
            <person name="Mascher T."/>
            <person name="Medema M.H."/>
            <person name="Devos D.P."/>
            <person name="Kaster A.-K."/>
            <person name="Ovreas L."/>
            <person name="Rohde M."/>
            <person name="Galperin M.Y."/>
            <person name="Jogler C."/>
        </authorList>
    </citation>
    <scope>NUCLEOTIDE SEQUENCE [LARGE SCALE GENOMIC DNA]</scope>
    <source>
        <strain evidence="1 2">Pan241w</strain>
    </source>
</reference>
<dbReference type="OrthoDB" id="302230at2"/>
<keyword evidence="2" id="KW-1185">Reference proteome</keyword>
<evidence type="ECO:0000313" key="1">
    <source>
        <dbReference type="EMBL" id="QDT43588.1"/>
    </source>
</evidence>
<dbReference type="RefSeq" id="WP_145218385.1">
    <property type="nucleotide sequence ID" value="NZ_CP036269.1"/>
</dbReference>
<dbReference type="EMBL" id="CP036269">
    <property type="protein sequence ID" value="QDT43588.1"/>
    <property type="molecule type" value="Genomic_DNA"/>
</dbReference>
<organism evidence="1 2">
    <name type="scientific">Gimesia alba</name>
    <dbReference type="NCBI Taxonomy" id="2527973"/>
    <lineage>
        <taxon>Bacteria</taxon>
        <taxon>Pseudomonadati</taxon>
        <taxon>Planctomycetota</taxon>
        <taxon>Planctomycetia</taxon>
        <taxon>Planctomycetales</taxon>
        <taxon>Planctomycetaceae</taxon>
        <taxon>Gimesia</taxon>
    </lineage>
</organism>
<dbReference type="AlphaFoldDB" id="A0A517RIA0"/>
<protein>
    <submittedName>
        <fullName evidence="1">Uncharacterized protein</fullName>
    </submittedName>
</protein>
<accession>A0A517RIA0</accession>